<dbReference type="PROSITE" id="PS00041">
    <property type="entry name" value="HTH_ARAC_FAMILY_1"/>
    <property type="match status" value="1"/>
</dbReference>
<organism evidence="5 6">
    <name type="scientific">Paenibacillus chungangensis</name>
    <dbReference type="NCBI Taxonomy" id="696535"/>
    <lineage>
        <taxon>Bacteria</taxon>
        <taxon>Bacillati</taxon>
        <taxon>Bacillota</taxon>
        <taxon>Bacilli</taxon>
        <taxon>Bacillales</taxon>
        <taxon>Paenibacillaceae</taxon>
        <taxon>Paenibacillus</taxon>
    </lineage>
</organism>
<sequence>MSRSIIIPYPSEAFLDVNYLQRQHDWSKEPHRHSYHQLIWVTEGVLQMRFEDKLHELKSGMLCLIPPGMTHDLYTPTGYEQFGLNLNHKTTSDMRSLLISHMMELTIVNYAHMQGKISVMLQLAKHANKLSRLKLANQLDALLIAIVEHSLQRSDTEFRFKLLQKLRQHLTRKLSLLEIARHFCISPSHLERLVHREFGCGAIELHNQLRIEQACTRLIQSDDAIERIAHELGFYDASHFSRYFKQKMNLSPTQYRQASNSD</sequence>
<dbReference type="SMART" id="SM00342">
    <property type="entry name" value="HTH_ARAC"/>
    <property type="match status" value="1"/>
</dbReference>
<dbReference type="InterPro" id="IPR018062">
    <property type="entry name" value="HTH_AraC-typ_CS"/>
</dbReference>
<keyword evidence="2" id="KW-0238">DNA-binding</keyword>
<dbReference type="Gene3D" id="1.10.10.60">
    <property type="entry name" value="Homeodomain-like"/>
    <property type="match status" value="1"/>
</dbReference>
<dbReference type="Pfam" id="PF12833">
    <property type="entry name" value="HTH_18"/>
    <property type="match status" value="1"/>
</dbReference>
<dbReference type="InterPro" id="IPR018060">
    <property type="entry name" value="HTH_AraC"/>
</dbReference>
<dbReference type="PRINTS" id="PR00032">
    <property type="entry name" value="HTHARAC"/>
</dbReference>
<evidence type="ECO:0000259" key="4">
    <source>
        <dbReference type="PROSITE" id="PS01124"/>
    </source>
</evidence>
<keyword evidence="1" id="KW-0805">Transcription regulation</keyword>
<feature type="domain" description="HTH araC/xylS-type" evidence="4">
    <location>
        <begin position="160"/>
        <end position="258"/>
    </location>
</feature>
<comment type="caution">
    <text evidence="5">The sequence shown here is derived from an EMBL/GenBank/DDBJ whole genome shotgun (WGS) entry which is preliminary data.</text>
</comment>
<dbReference type="InterPro" id="IPR037923">
    <property type="entry name" value="HTH-like"/>
</dbReference>
<dbReference type="InterPro" id="IPR014710">
    <property type="entry name" value="RmlC-like_jellyroll"/>
</dbReference>
<gene>
    <name evidence="5" type="ORF">ACFQ2I_02100</name>
</gene>
<protein>
    <submittedName>
        <fullName evidence="5">Helix-turn-helix domain-containing protein</fullName>
    </submittedName>
</protein>
<reference evidence="6" key="1">
    <citation type="journal article" date="2019" name="Int. J. Syst. Evol. Microbiol.">
        <title>The Global Catalogue of Microorganisms (GCM) 10K type strain sequencing project: providing services to taxonomists for standard genome sequencing and annotation.</title>
        <authorList>
            <consortium name="The Broad Institute Genomics Platform"/>
            <consortium name="The Broad Institute Genome Sequencing Center for Infectious Disease"/>
            <person name="Wu L."/>
            <person name="Ma J."/>
        </authorList>
    </citation>
    <scope>NUCLEOTIDE SEQUENCE [LARGE SCALE GENOMIC DNA]</scope>
    <source>
        <strain evidence="6">CCUG 59129</strain>
    </source>
</reference>
<name>A0ABW3HL12_9BACL</name>
<dbReference type="Gene3D" id="2.60.120.10">
    <property type="entry name" value="Jelly Rolls"/>
    <property type="match status" value="1"/>
</dbReference>
<accession>A0ABW3HL12</accession>
<dbReference type="SUPFAM" id="SSF46689">
    <property type="entry name" value="Homeodomain-like"/>
    <property type="match status" value="1"/>
</dbReference>
<dbReference type="InterPro" id="IPR020449">
    <property type="entry name" value="Tscrpt_reg_AraC-type_HTH"/>
</dbReference>
<dbReference type="InterPro" id="IPR003313">
    <property type="entry name" value="AraC-bd"/>
</dbReference>
<keyword evidence="3" id="KW-0804">Transcription</keyword>
<dbReference type="EMBL" id="JBHTJZ010000004">
    <property type="protein sequence ID" value="MFD0958176.1"/>
    <property type="molecule type" value="Genomic_DNA"/>
</dbReference>
<evidence type="ECO:0000313" key="6">
    <source>
        <dbReference type="Proteomes" id="UP001596989"/>
    </source>
</evidence>
<dbReference type="RefSeq" id="WP_377561826.1">
    <property type="nucleotide sequence ID" value="NZ_JBHTJZ010000004.1"/>
</dbReference>
<dbReference type="PANTHER" id="PTHR43280">
    <property type="entry name" value="ARAC-FAMILY TRANSCRIPTIONAL REGULATOR"/>
    <property type="match status" value="1"/>
</dbReference>
<dbReference type="SUPFAM" id="SSF51215">
    <property type="entry name" value="Regulatory protein AraC"/>
    <property type="match status" value="1"/>
</dbReference>
<evidence type="ECO:0000256" key="2">
    <source>
        <dbReference type="ARBA" id="ARBA00023125"/>
    </source>
</evidence>
<evidence type="ECO:0000313" key="5">
    <source>
        <dbReference type="EMBL" id="MFD0958176.1"/>
    </source>
</evidence>
<evidence type="ECO:0000256" key="3">
    <source>
        <dbReference type="ARBA" id="ARBA00023163"/>
    </source>
</evidence>
<keyword evidence="6" id="KW-1185">Reference proteome</keyword>
<dbReference type="PROSITE" id="PS01124">
    <property type="entry name" value="HTH_ARAC_FAMILY_2"/>
    <property type="match status" value="1"/>
</dbReference>
<dbReference type="InterPro" id="IPR009057">
    <property type="entry name" value="Homeodomain-like_sf"/>
</dbReference>
<proteinExistence type="predicted"/>
<dbReference type="Pfam" id="PF02311">
    <property type="entry name" value="AraC_binding"/>
    <property type="match status" value="1"/>
</dbReference>
<dbReference type="PANTHER" id="PTHR43280:SF2">
    <property type="entry name" value="HTH-TYPE TRANSCRIPTIONAL REGULATOR EXSA"/>
    <property type="match status" value="1"/>
</dbReference>
<evidence type="ECO:0000256" key="1">
    <source>
        <dbReference type="ARBA" id="ARBA00023015"/>
    </source>
</evidence>
<dbReference type="Proteomes" id="UP001596989">
    <property type="component" value="Unassembled WGS sequence"/>
</dbReference>